<comment type="caution">
    <text evidence="2">The sequence shown here is derived from an EMBL/GenBank/DDBJ whole genome shotgun (WGS) entry which is preliminary data.</text>
</comment>
<proteinExistence type="predicted"/>
<reference evidence="2" key="1">
    <citation type="submission" date="2023-02" db="EMBL/GenBank/DDBJ databases">
        <title>Detection, antimicrobial susceptibility and genomic characterization of NDM-producing species of Morganellaceae, Yersiniaceae, and Enterobacteriaceae other than Klebsiella.</title>
        <authorList>
            <person name="Camargo C.H."/>
            <person name="Sacchi C.T."/>
            <person name="Campos K.R."/>
        </authorList>
    </citation>
    <scope>NUCLEOTIDE SEQUENCE</scope>
    <source>
        <strain evidence="2">1189_21</strain>
    </source>
</reference>
<evidence type="ECO:0000313" key="2">
    <source>
        <dbReference type="EMBL" id="MDS0898786.1"/>
    </source>
</evidence>
<evidence type="ECO:0000313" key="3">
    <source>
        <dbReference type="Proteomes" id="UP001182247"/>
    </source>
</evidence>
<dbReference type="EMBL" id="JAPKIY010000017">
    <property type="protein sequence ID" value="MDS0898786.1"/>
    <property type="molecule type" value="Genomic_DNA"/>
</dbReference>
<feature type="chain" id="PRO_5042087973" description="Lipoprotein" evidence="1">
    <location>
        <begin position="21"/>
        <end position="109"/>
    </location>
</feature>
<feature type="signal peptide" evidence="1">
    <location>
        <begin position="1"/>
        <end position="20"/>
    </location>
</feature>
<protein>
    <recommendedName>
        <fullName evidence="4">Lipoprotein</fullName>
    </recommendedName>
</protein>
<dbReference type="PROSITE" id="PS51257">
    <property type="entry name" value="PROKAR_LIPOPROTEIN"/>
    <property type="match status" value="1"/>
</dbReference>
<dbReference type="RefSeq" id="WP_015422846.1">
    <property type="nucleotide sequence ID" value="NZ_ABGYJJ040000001.1"/>
</dbReference>
<evidence type="ECO:0000256" key="1">
    <source>
        <dbReference type="SAM" id="SignalP"/>
    </source>
</evidence>
<dbReference type="GeneID" id="93362301"/>
<dbReference type="AlphaFoldDB" id="A0AAE4FD30"/>
<organism evidence="2 3">
    <name type="scientific">Morganella morganii</name>
    <name type="common">Proteus morganii</name>
    <dbReference type="NCBI Taxonomy" id="582"/>
    <lineage>
        <taxon>Bacteria</taxon>
        <taxon>Pseudomonadati</taxon>
        <taxon>Pseudomonadota</taxon>
        <taxon>Gammaproteobacteria</taxon>
        <taxon>Enterobacterales</taxon>
        <taxon>Morganellaceae</taxon>
        <taxon>Morganella</taxon>
    </lineage>
</organism>
<evidence type="ECO:0008006" key="4">
    <source>
        <dbReference type="Google" id="ProtNLM"/>
    </source>
</evidence>
<sequence length="109" mass="11690">MQNKYIMTILISTLLSGCSAFDNNHGTNWGSGTCPEPSTDEIAASGHLKIMDGRTLKCQLRPYVSNMACQGITDSTNADGMVCQDASGKGMLFIFDDNGVLKGHKSLQN</sequence>
<gene>
    <name evidence="2" type="ORF">OSC06_12445</name>
</gene>
<dbReference type="Proteomes" id="UP001182247">
    <property type="component" value="Unassembled WGS sequence"/>
</dbReference>
<name>A0AAE4FD30_MORMO</name>
<keyword evidence="1" id="KW-0732">Signal</keyword>
<accession>A0AAE4FD30</accession>